<reference evidence="2 3" key="1">
    <citation type="submission" date="2019-08" db="EMBL/GenBank/DDBJ databases">
        <title>In-depth cultivation of the pig gut microbiome towards novel bacterial diversity and tailored functional studies.</title>
        <authorList>
            <person name="Wylensek D."/>
            <person name="Hitch T.C.A."/>
            <person name="Clavel T."/>
        </authorList>
    </citation>
    <scope>NUCLEOTIDE SEQUENCE [LARGE SCALE GENOMIC DNA]</scope>
    <source>
        <strain evidence="2 3">WB03_NA08</strain>
    </source>
</reference>
<feature type="transmembrane region" description="Helical" evidence="1">
    <location>
        <begin position="293"/>
        <end position="310"/>
    </location>
</feature>
<protein>
    <recommendedName>
        <fullName evidence="4">Transmembrane protein</fullName>
    </recommendedName>
</protein>
<dbReference type="Pfam" id="PF20176">
    <property type="entry name" value="DUF6541"/>
    <property type="match status" value="1"/>
</dbReference>
<keyword evidence="1" id="KW-0812">Transmembrane</keyword>
<feature type="transmembrane region" description="Helical" evidence="1">
    <location>
        <begin position="457"/>
        <end position="476"/>
    </location>
</feature>
<sequence length="652" mass="71170">MDWLLLFLLASAMALAAWAPAYFWLRAVRIPPGIATALSPALVIIFLSVLGEVYHLLGIAWSGLSVLPLLAISTVAALWVFRRQKRHAERAMGWQFWCVVALAWLIAALPWISVAPADNPIQQWDPSFHMNGVWSIIGTGDAGWDTALAPNYAARAASEYPPGWHIFVALFATQKTVLFAANASTLALMLLWVVGAGVYTRVLFSSRIAWTIAPLLAAGMLSMPADALGAYSQWPNATSVALMPGIAAYLVWLGRKAVRVWGGRKVLSATEWIAWPSVLLLGCLGGIRAHPVIGFNLLFLLAPAIIAGLIQLTRIDYRRKRWWAVPIWPATFALGVAAVLFLFNTAEVRNMGDYPRPGQSWAVALGTFLTPTPPYGRSISLTLWLATVAILMILALFYYASAYGRNKSIRLWPLMSFLVFAGLVLIAYGPDSAFREFIVAPWFLDARRIMEPQNLSMVPLAALGFAWVVDNVASISQRVTRPIVGAVTAVVVVAVSGGLGLSARAHAFASVYDPQRLGKPGMATQGELDMLRSLDEILPADAVILGDPQNGSVYAQVIGQRKVVFPQLTLSGLTDDQTLLRQSFKDLATNPQVCEAVKRLGVTHFYSDEDGYYYQTLRSERTPGLYNVNPADGLELVAEGDTARLYRITACN</sequence>
<feature type="transmembrane region" description="Helical" evidence="1">
    <location>
        <begin position="177"/>
        <end position="199"/>
    </location>
</feature>
<feature type="transmembrane region" description="Helical" evidence="1">
    <location>
        <begin position="379"/>
        <end position="399"/>
    </location>
</feature>
<feature type="transmembrane region" description="Helical" evidence="1">
    <location>
        <begin position="208"/>
        <end position="225"/>
    </location>
</feature>
<proteinExistence type="predicted"/>
<dbReference type="InterPro" id="IPR046671">
    <property type="entry name" value="DUF6541"/>
</dbReference>
<name>A0A6N7VRP8_9ACTO</name>
<keyword evidence="3" id="KW-1185">Reference proteome</keyword>
<dbReference type="Proteomes" id="UP000470875">
    <property type="component" value="Unassembled WGS sequence"/>
</dbReference>
<keyword evidence="1" id="KW-0472">Membrane</keyword>
<feature type="transmembrane region" description="Helical" evidence="1">
    <location>
        <begin position="6"/>
        <end position="25"/>
    </location>
</feature>
<dbReference type="EMBL" id="VULO01000007">
    <property type="protein sequence ID" value="MSS84454.1"/>
    <property type="molecule type" value="Genomic_DNA"/>
</dbReference>
<dbReference type="AlphaFoldDB" id="A0A6N7VRP8"/>
<evidence type="ECO:0000313" key="2">
    <source>
        <dbReference type="EMBL" id="MSS84454.1"/>
    </source>
</evidence>
<gene>
    <name evidence="2" type="ORF">FYJ24_06690</name>
</gene>
<feature type="transmembrane region" description="Helical" evidence="1">
    <location>
        <begin position="411"/>
        <end position="429"/>
    </location>
</feature>
<accession>A0A6N7VRP8</accession>
<feature type="transmembrane region" description="Helical" evidence="1">
    <location>
        <begin position="56"/>
        <end position="81"/>
    </location>
</feature>
<organism evidence="2 3">
    <name type="scientific">Scrofimicrobium canadense</name>
    <dbReference type="NCBI Taxonomy" id="2652290"/>
    <lineage>
        <taxon>Bacteria</taxon>
        <taxon>Bacillati</taxon>
        <taxon>Actinomycetota</taxon>
        <taxon>Actinomycetes</taxon>
        <taxon>Actinomycetales</taxon>
        <taxon>Actinomycetaceae</taxon>
        <taxon>Scrofimicrobium</taxon>
    </lineage>
</organism>
<keyword evidence="1" id="KW-1133">Transmembrane helix</keyword>
<feature type="transmembrane region" description="Helical" evidence="1">
    <location>
        <begin position="237"/>
        <end position="254"/>
    </location>
</feature>
<evidence type="ECO:0000313" key="3">
    <source>
        <dbReference type="Proteomes" id="UP000470875"/>
    </source>
</evidence>
<feature type="transmembrane region" description="Helical" evidence="1">
    <location>
        <begin position="266"/>
        <end position="287"/>
    </location>
</feature>
<evidence type="ECO:0008006" key="4">
    <source>
        <dbReference type="Google" id="ProtNLM"/>
    </source>
</evidence>
<dbReference type="RefSeq" id="WP_154544828.1">
    <property type="nucleotide sequence ID" value="NZ_VULO01000007.1"/>
</dbReference>
<feature type="transmembrane region" description="Helical" evidence="1">
    <location>
        <begin position="322"/>
        <end position="343"/>
    </location>
</feature>
<feature type="transmembrane region" description="Helical" evidence="1">
    <location>
        <begin position="483"/>
        <end position="503"/>
    </location>
</feature>
<comment type="caution">
    <text evidence="2">The sequence shown here is derived from an EMBL/GenBank/DDBJ whole genome shotgun (WGS) entry which is preliminary data.</text>
</comment>
<feature type="transmembrane region" description="Helical" evidence="1">
    <location>
        <begin position="32"/>
        <end position="50"/>
    </location>
</feature>
<feature type="transmembrane region" description="Helical" evidence="1">
    <location>
        <begin position="93"/>
        <end position="112"/>
    </location>
</feature>
<evidence type="ECO:0000256" key="1">
    <source>
        <dbReference type="SAM" id="Phobius"/>
    </source>
</evidence>